<dbReference type="InterPro" id="IPR018087">
    <property type="entry name" value="Glyco_hydro_5_CS"/>
</dbReference>
<gene>
    <name evidence="12" type="primary">cel5A</name>
    <name evidence="12" type="synonym">GH5</name>
</gene>
<evidence type="ECO:0000256" key="8">
    <source>
        <dbReference type="RuleBase" id="RU361153"/>
    </source>
</evidence>
<comment type="catalytic activity">
    <reaction evidence="1 8">
        <text>Endohydrolysis of (1-&gt;4)-beta-D-glucosidic linkages in cellulose, lichenin and cereal beta-D-glucans.</text>
        <dbReference type="EC" id="3.2.1.4"/>
    </reaction>
</comment>
<evidence type="ECO:0000256" key="4">
    <source>
        <dbReference type="ARBA" id="ARBA00023001"/>
    </source>
</evidence>
<dbReference type="Pfam" id="PF00150">
    <property type="entry name" value="Cellulase"/>
    <property type="match status" value="1"/>
</dbReference>
<evidence type="ECO:0000256" key="5">
    <source>
        <dbReference type="ARBA" id="ARBA00023277"/>
    </source>
</evidence>
<organism evidence="12">
    <name type="scientific">Ruminococcus albus</name>
    <dbReference type="NCBI Taxonomy" id="1264"/>
    <lineage>
        <taxon>Bacteria</taxon>
        <taxon>Bacillati</taxon>
        <taxon>Bacillota</taxon>
        <taxon>Clostridia</taxon>
        <taxon>Eubacteriales</taxon>
        <taxon>Oscillospiraceae</taxon>
        <taxon>Ruminococcus</taxon>
    </lineage>
</organism>
<reference evidence="12" key="1">
    <citation type="submission" date="2020-07" db="EMBL/GenBank/DDBJ databases">
        <authorList>
            <person name="Wang J."/>
            <person name="He B."/>
            <person name="Sun X."/>
            <person name="Cao J."/>
            <person name="Wang Q."/>
        </authorList>
    </citation>
    <scope>NUCLEOTIDE SEQUENCE</scope>
</reference>
<feature type="domain" description="Glycoside hydrolase family 5" evidence="10">
    <location>
        <begin position="228"/>
        <end position="478"/>
    </location>
</feature>
<evidence type="ECO:0000313" key="12">
    <source>
        <dbReference type="EMBL" id="QPB75691.1"/>
    </source>
</evidence>
<evidence type="ECO:0000256" key="1">
    <source>
        <dbReference type="ARBA" id="ARBA00000966"/>
    </source>
</evidence>
<keyword evidence="6 8" id="KW-0326">Glycosidase</keyword>
<feature type="compositionally biased region" description="Polar residues" evidence="9">
    <location>
        <begin position="49"/>
        <end position="65"/>
    </location>
</feature>
<feature type="domain" description="CBM2" evidence="11">
    <location>
        <begin position="91"/>
        <end position="146"/>
    </location>
</feature>
<dbReference type="EMBL" id="MT832748">
    <property type="protein sequence ID" value="QPB75691.1"/>
    <property type="molecule type" value="mRNA"/>
</dbReference>
<dbReference type="Pfam" id="PF00553">
    <property type="entry name" value="CBM_2"/>
    <property type="match status" value="1"/>
</dbReference>
<dbReference type="GO" id="GO:0030247">
    <property type="term" value="F:polysaccharide binding"/>
    <property type="evidence" value="ECO:0007669"/>
    <property type="project" value="InterPro"/>
</dbReference>
<evidence type="ECO:0000256" key="2">
    <source>
        <dbReference type="ARBA" id="ARBA00022729"/>
    </source>
</evidence>
<dbReference type="InterPro" id="IPR012291">
    <property type="entry name" value="CBM2_carb-bd_dom_sf"/>
</dbReference>
<dbReference type="InterPro" id="IPR008965">
    <property type="entry name" value="CBM2/CBM3_carb-bd_dom_sf"/>
</dbReference>
<dbReference type="Gene3D" id="3.20.20.80">
    <property type="entry name" value="Glycosidases"/>
    <property type="match status" value="1"/>
</dbReference>
<evidence type="ECO:0000256" key="7">
    <source>
        <dbReference type="ARBA" id="ARBA00023326"/>
    </source>
</evidence>
<proteinExistence type="evidence at transcript level"/>
<dbReference type="PROSITE" id="PS00659">
    <property type="entry name" value="GLYCOSYL_HYDROL_F5"/>
    <property type="match status" value="1"/>
</dbReference>
<dbReference type="SUPFAM" id="SSF49384">
    <property type="entry name" value="Carbohydrate-binding domain"/>
    <property type="match status" value="1"/>
</dbReference>
<dbReference type="AlphaFoldDB" id="A0A7U3NXG7"/>
<evidence type="ECO:0000259" key="11">
    <source>
        <dbReference type="Pfam" id="PF00553"/>
    </source>
</evidence>
<dbReference type="InterPro" id="IPR001547">
    <property type="entry name" value="Glyco_hydro_5"/>
</dbReference>
<dbReference type="InterPro" id="IPR001919">
    <property type="entry name" value="CBD2"/>
</dbReference>
<keyword evidence="4 8" id="KW-0136">Cellulose degradation</keyword>
<evidence type="ECO:0000256" key="3">
    <source>
        <dbReference type="ARBA" id="ARBA00022801"/>
    </source>
</evidence>
<keyword evidence="2" id="KW-0732">Signal</keyword>
<keyword evidence="5 8" id="KW-0119">Carbohydrate metabolism</keyword>
<dbReference type="GO" id="GO:0008810">
    <property type="term" value="F:cellulase activity"/>
    <property type="evidence" value="ECO:0007669"/>
    <property type="project" value="UniProtKB-EC"/>
</dbReference>
<protein>
    <recommendedName>
        <fullName evidence="8">Endoglucanase</fullName>
        <ecNumber evidence="8">3.2.1.4</ecNumber>
    </recommendedName>
</protein>
<evidence type="ECO:0000259" key="10">
    <source>
        <dbReference type="Pfam" id="PF00150"/>
    </source>
</evidence>
<keyword evidence="7 8" id="KW-0624">Polysaccharide degradation</keyword>
<evidence type="ECO:0000256" key="9">
    <source>
        <dbReference type="SAM" id="MobiDB-lite"/>
    </source>
</evidence>
<sequence>MSKNAKIAVIAAFAVLATMMGMLFAKINALEAQNSAGGSPSVPAAAMQKNASQNNESSDSSNVTQNQDDEIVLDISYGESWGEMGEYYTNVTLNLKNTSDKAVSNWEVLLSSAEGTRIEQIWNGEKSQEGNIIHITPVEYNKEIAPLAHLQAAPGMIVVSREKLLFESFSAKAVIDGSDILIKSSENNISPQENNVVSLPAEQDLPISNGSGVSALGQLKVIGTKLCAEDGSVVVLEGMSSHGLAWYPEFSAKYSVKKTKEYGANVYRAAMYTEEYGGYTTGENFRQEAEKILINAVDTAKSLDMYAIIDWHILSDGSPSKHKNEAIDFFDRISQKYANDPAVIYEICNEPNGSDWSSDIKPYANEIIPVIRKNSPNAIVIVGTNTWSQDVDKASEDKLSFDNIMYSFHFYAGTHKLDVFKQKIEKALANGCAVFVTEWGTSAADGNNGVYIKESGEWLKYLSSKQISRINWSLSNKNESSAAVLPSASAENFSYEDLSESGKFVFDSFGNY</sequence>
<dbReference type="PANTHER" id="PTHR34142:SF1">
    <property type="entry name" value="GLYCOSIDE HYDROLASE FAMILY 5 DOMAIN-CONTAINING PROTEIN"/>
    <property type="match status" value="1"/>
</dbReference>
<accession>A0A7U3NXG7</accession>
<comment type="similarity">
    <text evidence="8">Belongs to the glycosyl hydrolase 5 (cellulase A) family.</text>
</comment>
<dbReference type="EC" id="3.2.1.4" evidence="8"/>
<dbReference type="InterPro" id="IPR017853">
    <property type="entry name" value="GH"/>
</dbReference>
<dbReference type="SUPFAM" id="SSF51445">
    <property type="entry name" value="(Trans)glycosidases"/>
    <property type="match status" value="1"/>
</dbReference>
<keyword evidence="3 8" id="KW-0378">Hydrolase</keyword>
<feature type="region of interest" description="Disordered" evidence="9">
    <location>
        <begin position="38"/>
        <end position="65"/>
    </location>
</feature>
<dbReference type="GO" id="GO:0030245">
    <property type="term" value="P:cellulose catabolic process"/>
    <property type="evidence" value="ECO:0007669"/>
    <property type="project" value="UniProtKB-KW"/>
</dbReference>
<evidence type="ECO:0000256" key="6">
    <source>
        <dbReference type="ARBA" id="ARBA00023295"/>
    </source>
</evidence>
<dbReference type="PANTHER" id="PTHR34142">
    <property type="entry name" value="ENDO-BETA-1,4-GLUCANASE A"/>
    <property type="match status" value="1"/>
</dbReference>
<name>A0A7U3NXG7_RUMAL</name>
<dbReference type="Gene3D" id="2.60.40.290">
    <property type="match status" value="1"/>
</dbReference>